<evidence type="ECO:0000256" key="1">
    <source>
        <dbReference type="SAM" id="Phobius"/>
    </source>
</evidence>
<keyword evidence="4" id="KW-1185">Reference proteome</keyword>
<reference evidence="3 4" key="1">
    <citation type="submission" date="2018-04" db="EMBL/GenBank/DDBJ databases">
        <authorList>
            <person name="Zhang X."/>
            <person name="Yuan J."/>
            <person name="Li F."/>
            <person name="Xiang J."/>
        </authorList>
    </citation>
    <scope>NUCLEOTIDE SEQUENCE [LARGE SCALE GENOMIC DNA]</scope>
    <source>
        <tissue evidence="3">Muscle</tissue>
    </source>
</reference>
<protein>
    <recommendedName>
        <fullName evidence="2">Aminopeptidase N-like N-terminal domain-containing protein</fullName>
    </recommendedName>
</protein>
<dbReference type="GO" id="GO:0005615">
    <property type="term" value="C:extracellular space"/>
    <property type="evidence" value="ECO:0007669"/>
    <property type="project" value="TreeGrafter"/>
</dbReference>
<dbReference type="Proteomes" id="UP000283509">
    <property type="component" value="Unassembled WGS sequence"/>
</dbReference>
<gene>
    <name evidence="3" type="ORF">C7M84_018683</name>
</gene>
<accession>A0A423SGR5</accession>
<comment type="caution">
    <text evidence="3">The sequence shown here is derived from an EMBL/GenBank/DDBJ whole genome shotgun (WGS) entry which is preliminary data.</text>
</comment>
<dbReference type="GO" id="GO:0043171">
    <property type="term" value="P:peptide catabolic process"/>
    <property type="evidence" value="ECO:0007669"/>
    <property type="project" value="TreeGrafter"/>
</dbReference>
<dbReference type="GO" id="GO:0008270">
    <property type="term" value="F:zinc ion binding"/>
    <property type="evidence" value="ECO:0007669"/>
    <property type="project" value="TreeGrafter"/>
</dbReference>
<dbReference type="GO" id="GO:0006508">
    <property type="term" value="P:proteolysis"/>
    <property type="evidence" value="ECO:0007669"/>
    <property type="project" value="TreeGrafter"/>
</dbReference>
<dbReference type="SUPFAM" id="SSF63737">
    <property type="entry name" value="Leukotriene A4 hydrolase N-terminal domain"/>
    <property type="match status" value="1"/>
</dbReference>
<dbReference type="InterPro" id="IPR050344">
    <property type="entry name" value="Peptidase_M1_aminopeptidases"/>
</dbReference>
<keyword evidence="1" id="KW-0472">Membrane</keyword>
<dbReference type="PANTHER" id="PTHR11533:SF294">
    <property type="entry name" value="THYROTROPIN-RELEASING HORMONE-DEGRADING ECTOENZYME"/>
    <property type="match status" value="1"/>
</dbReference>
<keyword evidence="1" id="KW-1133">Transmembrane helix</keyword>
<dbReference type="GO" id="GO:0042277">
    <property type="term" value="F:peptide binding"/>
    <property type="evidence" value="ECO:0007669"/>
    <property type="project" value="TreeGrafter"/>
</dbReference>
<name>A0A423SGR5_PENVA</name>
<organism evidence="3 4">
    <name type="scientific">Penaeus vannamei</name>
    <name type="common">Whiteleg shrimp</name>
    <name type="synonym">Litopenaeus vannamei</name>
    <dbReference type="NCBI Taxonomy" id="6689"/>
    <lineage>
        <taxon>Eukaryota</taxon>
        <taxon>Metazoa</taxon>
        <taxon>Ecdysozoa</taxon>
        <taxon>Arthropoda</taxon>
        <taxon>Crustacea</taxon>
        <taxon>Multicrustacea</taxon>
        <taxon>Malacostraca</taxon>
        <taxon>Eumalacostraca</taxon>
        <taxon>Eucarida</taxon>
        <taxon>Decapoda</taxon>
        <taxon>Dendrobranchiata</taxon>
        <taxon>Penaeoidea</taxon>
        <taxon>Penaeidae</taxon>
        <taxon>Penaeus</taxon>
    </lineage>
</organism>
<evidence type="ECO:0000313" key="4">
    <source>
        <dbReference type="Proteomes" id="UP000283509"/>
    </source>
</evidence>
<reference evidence="3 4" key="2">
    <citation type="submission" date="2019-01" db="EMBL/GenBank/DDBJ databases">
        <title>The decoding of complex shrimp genome reveals the adaptation for benthos swimmer, frequently molting mechanism and breeding impact on genome.</title>
        <authorList>
            <person name="Sun Y."/>
            <person name="Gao Y."/>
            <person name="Yu Y."/>
        </authorList>
    </citation>
    <scope>NUCLEOTIDE SEQUENCE [LARGE SCALE GENOMIC DNA]</scope>
    <source>
        <tissue evidence="3">Muscle</tissue>
    </source>
</reference>
<dbReference type="Gene3D" id="2.60.40.1730">
    <property type="entry name" value="tricorn interacting facor f3 domain"/>
    <property type="match status" value="1"/>
</dbReference>
<dbReference type="PANTHER" id="PTHR11533">
    <property type="entry name" value="PROTEASE M1 ZINC METALLOPROTEASE"/>
    <property type="match status" value="1"/>
</dbReference>
<dbReference type="GO" id="GO:0005737">
    <property type="term" value="C:cytoplasm"/>
    <property type="evidence" value="ECO:0007669"/>
    <property type="project" value="TreeGrafter"/>
</dbReference>
<dbReference type="EMBL" id="QCYY01003439">
    <property type="protein sequence ID" value="ROT63438.1"/>
    <property type="molecule type" value="Genomic_DNA"/>
</dbReference>
<evidence type="ECO:0000259" key="2">
    <source>
        <dbReference type="Pfam" id="PF17900"/>
    </source>
</evidence>
<dbReference type="Pfam" id="PF17900">
    <property type="entry name" value="Peptidase_M1_N"/>
    <property type="match status" value="1"/>
</dbReference>
<dbReference type="InterPro" id="IPR042097">
    <property type="entry name" value="Aminopeptidase_N-like_N_sf"/>
</dbReference>
<feature type="domain" description="Aminopeptidase N-like N-terminal" evidence="2">
    <location>
        <begin position="54"/>
        <end position="221"/>
    </location>
</feature>
<dbReference type="OrthoDB" id="6344987at2759"/>
<sequence>MTVTLCGWRGWLGRFTLLLLLCHSVTYARKRKMRLEAEDEEEETNIRLPPTLRPVHYTVRLHPLLHGNHTIIGRLEVELEVLKATSRVVFHLVDIDVVEESVRVTLISKRRTLPVKRQRYDPEYQQYTVHLRRRLRQGNIYLLSLHFQSMLGNATKGFFVTTYKDKEGNERKVAATQFWPADARRAFPCFDEPEMKATFDLYLAREANMTAISNMPLVRTTPM</sequence>
<keyword evidence="1" id="KW-0812">Transmembrane</keyword>
<dbReference type="GO" id="GO:0070006">
    <property type="term" value="F:metalloaminopeptidase activity"/>
    <property type="evidence" value="ECO:0007669"/>
    <property type="project" value="TreeGrafter"/>
</dbReference>
<dbReference type="STRING" id="6689.A0A423SGR5"/>
<dbReference type="InterPro" id="IPR045357">
    <property type="entry name" value="Aminopeptidase_N-like_N"/>
</dbReference>
<evidence type="ECO:0000313" key="3">
    <source>
        <dbReference type="EMBL" id="ROT63438.1"/>
    </source>
</evidence>
<proteinExistence type="predicted"/>
<dbReference type="AlphaFoldDB" id="A0A423SGR5"/>
<feature type="transmembrane region" description="Helical" evidence="1">
    <location>
        <begin position="12"/>
        <end position="28"/>
    </location>
</feature>
<dbReference type="GO" id="GO:0016020">
    <property type="term" value="C:membrane"/>
    <property type="evidence" value="ECO:0007669"/>
    <property type="project" value="TreeGrafter"/>
</dbReference>